<reference evidence="1" key="1">
    <citation type="submission" date="2023-04" db="EMBL/GenBank/DDBJ databases">
        <title>A chromosome-level genome assembly of the parasitoid wasp Eretmocerus hayati.</title>
        <authorList>
            <person name="Zhong Y."/>
            <person name="Liu S."/>
            <person name="Liu Y."/>
        </authorList>
    </citation>
    <scope>NUCLEOTIDE SEQUENCE</scope>
    <source>
        <strain evidence="1">ZJU_SS_LIU_2023</strain>
    </source>
</reference>
<evidence type="ECO:0000313" key="1">
    <source>
        <dbReference type="EMBL" id="KAJ8670462.1"/>
    </source>
</evidence>
<name>A0ACC2NH98_9HYME</name>
<accession>A0ACC2NH98</accession>
<keyword evidence="2" id="KW-1185">Reference proteome</keyword>
<gene>
    <name evidence="1" type="ORF">QAD02_001721</name>
</gene>
<protein>
    <submittedName>
        <fullName evidence="1">Uncharacterized protein</fullName>
    </submittedName>
</protein>
<comment type="caution">
    <text evidence="1">The sequence shown here is derived from an EMBL/GenBank/DDBJ whole genome shotgun (WGS) entry which is preliminary data.</text>
</comment>
<organism evidence="1 2">
    <name type="scientific">Eretmocerus hayati</name>
    <dbReference type="NCBI Taxonomy" id="131215"/>
    <lineage>
        <taxon>Eukaryota</taxon>
        <taxon>Metazoa</taxon>
        <taxon>Ecdysozoa</taxon>
        <taxon>Arthropoda</taxon>
        <taxon>Hexapoda</taxon>
        <taxon>Insecta</taxon>
        <taxon>Pterygota</taxon>
        <taxon>Neoptera</taxon>
        <taxon>Endopterygota</taxon>
        <taxon>Hymenoptera</taxon>
        <taxon>Apocrita</taxon>
        <taxon>Proctotrupomorpha</taxon>
        <taxon>Chalcidoidea</taxon>
        <taxon>Aphelinidae</taxon>
        <taxon>Aphelininae</taxon>
        <taxon>Eretmocerus</taxon>
    </lineage>
</organism>
<dbReference type="EMBL" id="CM056743">
    <property type="protein sequence ID" value="KAJ8670462.1"/>
    <property type="molecule type" value="Genomic_DNA"/>
</dbReference>
<evidence type="ECO:0000313" key="2">
    <source>
        <dbReference type="Proteomes" id="UP001239111"/>
    </source>
</evidence>
<dbReference type="Proteomes" id="UP001239111">
    <property type="component" value="Chromosome 3"/>
</dbReference>
<proteinExistence type="predicted"/>
<sequence length="176" mass="20138">MDRWHLENSFQITFNVKRGLQLPVKIGHNSIYKESHLEVILVPPDKISILDKDAKTISSSVGPFLEGEDLRIFCDVHGGKPPPTLSWSRDGRFVSNVSYSKAKGYIRGELVLKKLRRSDVHSEIICSANNNNSTQPLSASVRIDMNREYCLNVVDRPHIRRTQSQWCVKRSAMYTR</sequence>